<protein>
    <recommendedName>
        <fullName evidence="3">Peptidase S1 domain-containing protein</fullName>
    </recommendedName>
</protein>
<dbReference type="Proteomes" id="UP001152130">
    <property type="component" value="Unassembled WGS sequence"/>
</dbReference>
<dbReference type="SUPFAM" id="SSF50494">
    <property type="entry name" value="Trypsin-like serine proteases"/>
    <property type="match status" value="1"/>
</dbReference>
<evidence type="ECO:0000313" key="1">
    <source>
        <dbReference type="EMBL" id="KAJ4023967.1"/>
    </source>
</evidence>
<dbReference type="AlphaFoldDB" id="A0A9W8Q008"/>
<evidence type="ECO:0008006" key="3">
    <source>
        <dbReference type="Google" id="ProtNLM"/>
    </source>
</evidence>
<sequence length="495" mass="55572">MHMEQDWPKIRDCVYKRLQAHEATRSHTTAITLMKRGYAQNPRLNPITIYISLGIESNEVEWEDVTRDIKTHLKNIEWGNLHVHMEHGLCKSYMLRMMPPMGLEGVTETVVERARYNHQEYRVEMRPGDDIAATWRSWDGVPAACATMGCWIEFQQRSGPDKWHKGALTNYQVARPAFEGYNVCLDTTLSRYGDGRALTKAQYERIKIYLKEVPAICNSHLEEVDERGFQFRYRDKCSALMESPSRLKHDFSMKCLEEDRTAHKSDPILEPLFELADLLEDIDEKITIKAEFFENHSSDVHRVLFCSGNRVGRDRNALDWAVLGIGARNGQNTLLPGVLPPGPPGFLNCRCGNGPSCFQVNGVKLKGPSPGLTIRSMEQGTQLWKGGSSTGITQGKFSRYRSLCRAEGRMSLEWPIFGGGICSVGGSPDKSFADAGDGGAAVFDSEGRVVGLLTRGQKAWRDAKGYAFVTPIEDVFKDIIDSTEGDIQAVRIAED</sequence>
<comment type="caution">
    <text evidence="1">The sequence shown here is derived from an EMBL/GenBank/DDBJ whole genome shotgun (WGS) entry which is preliminary data.</text>
</comment>
<dbReference type="EMBL" id="JAPDHF010000001">
    <property type="protein sequence ID" value="KAJ4023967.1"/>
    <property type="molecule type" value="Genomic_DNA"/>
</dbReference>
<keyword evidence="2" id="KW-1185">Reference proteome</keyword>
<name>A0A9W8Q008_9HYPO</name>
<proteinExistence type="predicted"/>
<accession>A0A9W8Q008</accession>
<dbReference type="InterPro" id="IPR009003">
    <property type="entry name" value="Peptidase_S1_PA"/>
</dbReference>
<gene>
    <name evidence="1" type="ORF">NW766_000193</name>
</gene>
<evidence type="ECO:0000313" key="2">
    <source>
        <dbReference type="Proteomes" id="UP001152130"/>
    </source>
</evidence>
<dbReference type="OrthoDB" id="5089252at2759"/>
<organism evidence="1 2">
    <name type="scientific">Fusarium irregulare</name>
    <dbReference type="NCBI Taxonomy" id="2494466"/>
    <lineage>
        <taxon>Eukaryota</taxon>
        <taxon>Fungi</taxon>
        <taxon>Dikarya</taxon>
        <taxon>Ascomycota</taxon>
        <taxon>Pezizomycotina</taxon>
        <taxon>Sordariomycetes</taxon>
        <taxon>Hypocreomycetidae</taxon>
        <taxon>Hypocreales</taxon>
        <taxon>Nectriaceae</taxon>
        <taxon>Fusarium</taxon>
        <taxon>Fusarium incarnatum-equiseti species complex</taxon>
    </lineage>
</organism>
<reference evidence="1" key="1">
    <citation type="submission" date="2022-10" db="EMBL/GenBank/DDBJ databases">
        <title>Fusarium specimens isolated from Avocado Roots.</title>
        <authorList>
            <person name="Stajich J."/>
            <person name="Roper C."/>
            <person name="Heimlech-Rivalta G."/>
        </authorList>
    </citation>
    <scope>NUCLEOTIDE SEQUENCE</scope>
    <source>
        <strain evidence="1">CF00143</strain>
    </source>
</reference>